<comment type="similarity">
    <text evidence="1">Belongs to the HAM1 NTPase family.</text>
</comment>
<sequence>MRKILFASTNPIKLEEAKEIIPQVHGVRVNMDEIQALTPEEVVRHKLEQVVKLSWDDPVLVEDTGLEIDSWSSLPGALVKWFVDGMGAREIARLTDLKGGGSGAAAVSSVGIAYKGEVQVWTDRIRGQIVPPRGELGGWTPIFEVEGSGKTLAEMTFRERMSVTMRRRPLEKANAWLSERLTASDR</sequence>
<reference evidence="3 4" key="1">
    <citation type="submission" date="2024-06" db="EMBL/GenBank/DDBJ databases">
        <title>The Natural Products Discovery Center: Release of the First 8490 Sequenced Strains for Exploring Actinobacteria Biosynthetic Diversity.</title>
        <authorList>
            <person name="Kalkreuter E."/>
            <person name="Kautsar S.A."/>
            <person name="Yang D."/>
            <person name="Bader C.D."/>
            <person name="Teijaro C.N."/>
            <person name="Fluegel L."/>
            <person name="Davis C.M."/>
            <person name="Simpson J.R."/>
            <person name="Lauterbach L."/>
            <person name="Steele A.D."/>
            <person name="Gui C."/>
            <person name="Meng S."/>
            <person name="Li G."/>
            <person name="Viehrig K."/>
            <person name="Ye F."/>
            <person name="Su P."/>
            <person name="Kiefer A.F."/>
            <person name="Nichols A."/>
            <person name="Cepeda A.J."/>
            <person name="Yan W."/>
            <person name="Fan B."/>
            <person name="Jiang Y."/>
            <person name="Adhikari A."/>
            <person name="Zheng C.-J."/>
            <person name="Schuster L."/>
            <person name="Cowan T.M."/>
            <person name="Smanski M.J."/>
            <person name="Chevrette M.G."/>
            <person name="De Carvalho L.P.S."/>
            <person name="Shen B."/>
        </authorList>
    </citation>
    <scope>NUCLEOTIDE SEQUENCE [LARGE SCALE GENOMIC DNA]</scope>
    <source>
        <strain evidence="3 4">NPDC001694</strain>
    </source>
</reference>
<accession>A0ABV1TWR4</accession>
<dbReference type="PANTHER" id="PTHR11067">
    <property type="entry name" value="INOSINE TRIPHOSPHATE PYROPHOSPHATASE/HAM1 PROTEIN"/>
    <property type="match status" value="1"/>
</dbReference>
<dbReference type="SUPFAM" id="SSF52972">
    <property type="entry name" value="ITPase-like"/>
    <property type="match status" value="1"/>
</dbReference>
<evidence type="ECO:0000256" key="1">
    <source>
        <dbReference type="ARBA" id="ARBA00008023"/>
    </source>
</evidence>
<evidence type="ECO:0000256" key="2">
    <source>
        <dbReference type="ARBA" id="ARBA00022801"/>
    </source>
</evidence>
<keyword evidence="4" id="KW-1185">Reference proteome</keyword>
<keyword evidence="2" id="KW-0378">Hydrolase</keyword>
<organism evidence="3 4">
    <name type="scientific">Streptomyces sp. 900105755</name>
    <dbReference type="NCBI Taxonomy" id="3154389"/>
    <lineage>
        <taxon>Bacteria</taxon>
        <taxon>Bacillati</taxon>
        <taxon>Actinomycetota</taxon>
        <taxon>Actinomycetes</taxon>
        <taxon>Kitasatosporales</taxon>
        <taxon>Streptomycetaceae</taxon>
        <taxon>Streptomyces</taxon>
    </lineage>
</organism>
<proteinExistence type="inferred from homology"/>
<dbReference type="Proteomes" id="UP001490365">
    <property type="component" value="Unassembled WGS sequence"/>
</dbReference>
<dbReference type="RefSeq" id="WP_351962700.1">
    <property type="nucleotide sequence ID" value="NZ_JBEOZM010000057.1"/>
</dbReference>
<dbReference type="Pfam" id="PF01725">
    <property type="entry name" value="Ham1p_like"/>
    <property type="match status" value="1"/>
</dbReference>
<dbReference type="InterPro" id="IPR029001">
    <property type="entry name" value="ITPase-like_fam"/>
</dbReference>
<dbReference type="InterPro" id="IPR002637">
    <property type="entry name" value="RdgB/HAM1"/>
</dbReference>
<protein>
    <submittedName>
        <fullName evidence="3">Non-canonical purine NTP pyrophosphatase</fullName>
    </submittedName>
</protein>
<dbReference type="CDD" id="cd00515">
    <property type="entry name" value="HAM1"/>
    <property type="match status" value="1"/>
</dbReference>
<gene>
    <name evidence="3" type="ORF">ABT211_45820</name>
</gene>
<comment type="caution">
    <text evidence="3">The sequence shown here is derived from an EMBL/GenBank/DDBJ whole genome shotgun (WGS) entry which is preliminary data.</text>
</comment>
<name>A0ABV1TWR4_9ACTN</name>
<evidence type="ECO:0000313" key="4">
    <source>
        <dbReference type="Proteomes" id="UP001490365"/>
    </source>
</evidence>
<dbReference type="Gene3D" id="3.90.950.10">
    <property type="match status" value="1"/>
</dbReference>
<dbReference type="EMBL" id="JBEOZM010000057">
    <property type="protein sequence ID" value="MER6274485.1"/>
    <property type="molecule type" value="Genomic_DNA"/>
</dbReference>
<dbReference type="PANTHER" id="PTHR11067:SF9">
    <property type="entry name" value="INOSINE TRIPHOSPHATE PYROPHOSPHATASE"/>
    <property type="match status" value="1"/>
</dbReference>
<evidence type="ECO:0000313" key="3">
    <source>
        <dbReference type="EMBL" id="MER6274485.1"/>
    </source>
</evidence>